<dbReference type="Proteomes" id="UP001271007">
    <property type="component" value="Unassembled WGS sequence"/>
</dbReference>
<protein>
    <recommendedName>
        <fullName evidence="4">UBC core domain-containing protein</fullName>
    </recommendedName>
</protein>
<evidence type="ECO:0000313" key="6">
    <source>
        <dbReference type="Proteomes" id="UP001271007"/>
    </source>
</evidence>
<feature type="region of interest" description="Disordered" evidence="3">
    <location>
        <begin position="564"/>
        <end position="718"/>
    </location>
</feature>
<feature type="compositionally biased region" description="Low complexity" evidence="3">
    <location>
        <begin position="675"/>
        <end position="687"/>
    </location>
</feature>
<dbReference type="EMBL" id="JAWDJX010000005">
    <property type="protein sequence ID" value="KAK3056696.1"/>
    <property type="molecule type" value="Genomic_DNA"/>
</dbReference>
<dbReference type="SMART" id="SM00212">
    <property type="entry name" value="UBCc"/>
    <property type="match status" value="1"/>
</dbReference>
<dbReference type="InterPro" id="IPR000608">
    <property type="entry name" value="UBC"/>
</dbReference>
<sequence>MATQLHADDLVANRDDETELGIVERTHADVDTHTPHPARNDPDPIRPDRGVSRKLFDKFLKDGIPPPKTVFVRWQNKENATITLESRLKVLDRTLLIGDVVRRHARDAMSGVVINASTRCVLQPIGDIEFPGPRGNNKLKGLLPPSPPDSEYVRYHHPTSGTPPQLVDIPASELRHSDAVNEEDLFVYKDRLGRIEELDHNITLKLQDNSVVEIHQDSAENFGTDVERYTVGDIASAKKPALRLGKWIFGKYNPNTQPIGTVVDTRIVSAEVTWLQRRIGAPETEDPPTTLDSDDFESSDFHIYDRTRLPRRSPTHGSSDTVSYSQSDLDLGDSVRFKDLAGACVKYDGSTHHGKLERLDRQDTLGYDINVFHVVKFRTDVTVQWQDLSITHDPSISLVPDGAIDDEHAAWPGEIAHTLDFADVPGQRGMTQPSRVGVVQTVNSAERMVTLRWSDEGQMQYFDDPEDGLEYRTLITGVVGRAAGELQELSLYDVEAPGSMNVRRGDTVLLMNEALERRDGEAAADDFDWVGEIVDTCLDGTLTVRLGAAKEVRDVNVRREHVHVAVRSDGTDQPDEWDQGESDEDMESGEEYESTDEYISRRRGGEEYGTPGDPGYLHPDNTDDEYDGFSDNEDDESVQATYEDENGEPLDEDEVEDEDWESDVSGDEDVDMIDAPAVTPPSSHSVTPPQPNDRTSDETDPPISAERTSSGPPSYLVLETEPTSHHYASEDSPVSANQMKRIQKEHKILRSADSLPSGVYVRTWESRMDLVRVLFVGPAETPYADVPFVIDFYLSGTFPREPPQAFFHNWTAETSLGGVGPVNPNLYEDGKICLSLLGTWEGGKSEGWNAARSTLLQVIVSILGLVLVREPYFNEAGYEPLAGLESSKRPSALYNERTYLRANSFLVRAIDWINSPEDDSGCASIDGVKDVVRWLYKDADGKKLLKRRIEDVEAILEKSEGSTAESDGLTSMSKGACIPLRRALARLKEL</sequence>
<accession>A0AAJ0LVH2</accession>
<keyword evidence="1" id="KW-0808">Transferase</keyword>
<evidence type="ECO:0000256" key="2">
    <source>
        <dbReference type="ARBA" id="ARBA00022786"/>
    </source>
</evidence>
<feature type="compositionally biased region" description="Acidic residues" evidence="3">
    <location>
        <begin position="572"/>
        <end position="596"/>
    </location>
</feature>
<feature type="domain" description="UBC core" evidence="4">
    <location>
        <begin position="737"/>
        <end position="905"/>
    </location>
</feature>
<feature type="region of interest" description="Disordered" evidence="3">
    <location>
        <begin position="25"/>
        <end position="50"/>
    </location>
</feature>
<gene>
    <name evidence="5" type="ORF">LTR09_002489</name>
</gene>
<name>A0AAJ0LVH2_9PEZI</name>
<dbReference type="GO" id="GO:0061631">
    <property type="term" value="F:ubiquitin conjugating enzyme activity"/>
    <property type="evidence" value="ECO:0007669"/>
    <property type="project" value="TreeGrafter"/>
</dbReference>
<dbReference type="PANTHER" id="PTHR46116">
    <property type="entry name" value="(E3-INDEPENDENT) E2 UBIQUITIN-CONJUGATING ENZYME"/>
    <property type="match status" value="1"/>
</dbReference>
<proteinExistence type="predicted"/>
<organism evidence="5 6">
    <name type="scientific">Extremus antarcticus</name>
    <dbReference type="NCBI Taxonomy" id="702011"/>
    <lineage>
        <taxon>Eukaryota</taxon>
        <taxon>Fungi</taxon>
        <taxon>Dikarya</taxon>
        <taxon>Ascomycota</taxon>
        <taxon>Pezizomycotina</taxon>
        <taxon>Dothideomycetes</taxon>
        <taxon>Dothideomycetidae</taxon>
        <taxon>Mycosphaerellales</taxon>
        <taxon>Extremaceae</taxon>
        <taxon>Extremus</taxon>
    </lineage>
</organism>
<dbReference type="PANTHER" id="PTHR46116:SF15">
    <property type="entry name" value="(E3-INDEPENDENT) E2 UBIQUITIN-CONJUGATING ENZYME"/>
    <property type="match status" value="1"/>
</dbReference>
<reference evidence="5" key="1">
    <citation type="submission" date="2023-04" db="EMBL/GenBank/DDBJ databases">
        <title>Black Yeasts Isolated from many extreme environments.</title>
        <authorList>
            <person name="Coleine C."/>
            <person name="Stajich J.E."/>
            <person name="Selbmann L."/>
        </authorList>
    </citation>
    <scope>NUCLEOTIDE SEQUENCE</scope>
    <source>
        <strain evidence="5">CCFEE 5312</strain>
    </source>
</reference>
<feature type="region of interest" description="Disordered" evidence="3">
    <location>
        <begin position="307"/>
        <end position="327"/>
    </location>
</feature>
<dbReference type="Pfam" id="PF00179">
    <property type="entry name" value="UQ_con"/>
    <property type="match status" value="1"/>
</dbReference>
<evidence type="ECO:0000313" key="5">
    <source>
        <dbReference type="EMBL" id="KAK3056696.1"/>
    </source>
</evidence>
<keyword evidence="2" id="KW-0833">Ubl conjugation pathway</keyword>
<feature type="compositionally biased region" description="Acidic residues" evidence="3">
    <location>
        <begin position="622"/>
        <end position="672"/>
    </location>
</feature>
<dbReference type="PROSITE" id="PS50127">
    <property type="entry name" value="UBC_2"/>
    <property type="match status" value="1"/>
</dbReference>
<dbReference type="InterPro" id="IPR057735">
    <property type="entry name" value="UBE2O-like_tSH3-B"/>
</dbReference>
<evidence type="ECO:0000256" key="1">
    <source>
        <dbReference type="ARBA" id="ARBA00022679"/>
    </source>
</evidence>
<evidence type="ECO:0000256" key="3">
    <source>
        <dbReference type="SAM" id="MobiDB-lite"/>
    </source>
</evidence>
<dbReference type="AlphaFoldDB" id="A0AAJ0LVH2"/>
<dbReference type="CDD" id="cd23837">
    <property type="entry name" value="UBCc_UBE2O"/>
    <property type="match status" value="1"/>
</dbReference>
<dbReference type="SUPFAM" id="SSF54495">
    <property type="entry name" value="UBC-like"/>
    <property type="match status" value="1"/>
</dbReference>
<comment type="caution">
    <text evidence="5">The sequence shown here is derived from an EMBL/GenBank/DDBJ whole genome shotgun (WGS) entry which is preliminary data.</text>
</comment>
<feature type="compositionally biased region" description="Polar residues" evidence="3">
    <location>
        <begin position="315"/>
        <end position="327"/>
    </location>
</feature>
<evidence type="ECO:0000259" key="4">
    <source>
        <dbReference type="PROSITE" id="PS50127"/>
    </source>
</evidence>
<dbReference type="InterPro" id="IPR016135">
    <property type="entry name" value="UBQ-conjugating_enzyme/RWD"/>
</dbReference>
<dbReference type="Gene3D" id="3.10.110.10">
    <property type="entry name" value="Ubiquitin Conjugating Enzyme"/>
    <property type="match status" value="1"/>
</dbReference>
<keyword evidence="6" id="KW-1185">Reference proteome</keyword>
<dbReference type="Pfam" id="PF23046">
    <property type="entry name" value="tSH3-B_UBE2O"/>
    <property type="match status" value="1"/>
</dbReference>